<evidence type="ECO:0000313" key="1">
    <source>
        <dbReference type="EMBL" id="NML13197.1"/>
    </source>
</evidence>
<dbReference type="InterPro" id="IPR036388">
    <property type="entry name" value="WH-like_DNA-bd_sf"/>
</dbReference>
<name>A0A7X9X0A1_9SPHN</name>
<evidence type="ECO:0008006" key="3">
    <source>
        <dbReference type="Google" id="ProtNLM"/>
    </source>
</evidence>
<dbReference type="Proteomes" id="UP000519023">
    <property type="component" value="Unassembled WGS sequence"/>
</dbReference>
<protein>
    <recommendedName>
        <fullName evidence="3">Transposase</fullName>
    </recommendedName>
</protein>
<dbReference type="AlphaFoldDB" id="A0A7X9X0A1"/>
<dbReference type="Gene3D" id="1.10.10.10">
    <property type="entry name" value="Winged helix-like DNA-binding domain superfamily/Winged helix DNA-binding domain"/>
    <property type="match status" value="1"/>
</dbReference>
<reference evidence="1 2" key="1">
    <citation type="submission" date="2020-04" db="EMBL/GenBank/DDBJ databases">
        <title>Sphingobium sp. AR-3-1 isolated from Arctic soil.</title>
        <authorList>
            <person name="Dahal R.H."/>
            <person name="Chaudhary D.K."/>
        </authorList>
    </citation>
    <scope>NUCLEOTIDE SEQUENCE [LARGE SCALE GENOMIC DNA]</scope>
    <source>
        <strain evidence="1 2">AR-3-1</strain>
    </source>
</reference>
<keyword evidence="2" id="KW-1185">Reference proteome</keyword>
<evidence type="ECO:0000313" key="2">
    <source>
        <dbReference type="Proteomes" id="UP000519023"/>
    </source>
</evidence>
<organism evidence="1 2">
    <name type="scientific">Sphingobium psychrophilum</name>
    <dbReference type="NCBI Taxonomy" id="2728834"/>
    <lineage>
        <taxon>Bacteria</taxon>
        <taxon>Pseudomonadati</taxon>
        <taxon>Pseudomonadota</taxon>
        <taxon>Alphaproteobacteria</taxon>
        <taxon>Sphingomonadales</taxon>
        <taxon>Sphingomonadaceae</taxon>
        <taxon>Sphingobium</taxon>
    </lineage>
</organism>
<gene>
    <name evidence="1" type="ORF">HHL08_24275</name>
</gene>
<proteinExistence type="predicted"/>
<comment type="caution">
    <text evidence="1">The sequence shown here is derived from an EMBL/GenBank/DDBJ whole genome shotgun (WGS) entry which is preliminary data.</text>
</comment>
<dbReference type="EMBL" id="JABBFV010000040">
    <property type="protein sequence ID" value="NML13197.1"/>
    <property type="molecule type" value="Genomic_DNA"/>
</dbReference>
<accession>A0A7X9X0A1</accession>
<sequence>MSKTTNKFAPDVRARAVRMLQDNEADHPSRWAVSTAVRFQAIGAE</sequence>